<dbReference type="InterPro" id="IPR029058">
    <property type="entry name" value="AB_hydrolase_fold"/>
</dbReference>
<keyword evidence="1" id="KW-0812">Transmembrane</keyword>
<dbReference type="Proteomes" id="UP000092154">
    <property type="component" value="Unassembled WGS sequence"/>
</dbReference>
<accession>A0A1B7ME43</accession>
<proteinExistence type="predicted"/>
<evidence type="ECO:0000313" key="2">
    <source>
        <dbReference type="EMBL" id="OAX30869.1"/>
    </source>
</evidence>
<evidence type="ECO:0000256" key="1">
    <source>
        <dbReference type="SAM" id="Phobius"/>
    </source>
</evidence>
<dbReference type="Gene3D" id="3.40.50.1820">
    <property type="entry name" value="alpha/beta hydrolase"/>
    <property type="match status" value="1"/>
</dbReference>
<name>A0A1B7ME43_9AGAM</name>
<keyword evidence="3" id="KW-1185">Reference proteome</keyword>
<keyword evidence="1" id="KW-1133">Transmembrane helix</keyword>
<keyword evidence="1" id="KW-0472">Membrane</keyword>
<feature type="transmembrane region" description="Helical" evidence="1">
    <location>
        <begin position="6"/>
        <end position="27"/>
    </location>
</feature>
<feature type="transmembrane region" description="Helical" evidence="1">
    <location>
        <begin position="48"/>
        <end position="67"/>
    </location>
</feature>
<dbReference type="EMBL" id="KV449827">
    <property type="protein sequence ID" value="OAX30869.1"/>
    <property type="molecule type" value="Genomic_DNA"/>
</dbReference>
<dbReference type="OrthoDB" id="1735038at2759"/>
<dbReference type="AlphaFoldDB" id="A0A1B7ME43"/>
<reference evidence="2 3" key="1">
    <citation type="submission" date="2016-06" db="EMBL/GenBank/DDBJ databases">
        <title>Comparative genomics of the ectomycorrhizal sister species Rhizopogon vinicolor and Rhizopogon vesiculosus (Basidiomycota: Boletales) reveals a divergence of the mating type B locus.</title>
        <authorList>
            <consortium name="DOE Joint Genome Institute"/>
            <person name="Mujic A.B."/>
            <person name="Kuo A."/>
            <person name="Tritt A."/>
            <person name="Lipzen A."/>
            <person name="Chen C."/>
            <person name="Johnson J."/>
            <person name="Sharma A."/>
            <person name="Barry K."/>
            <person name="Grigoriev I.V."/>
            <person name="Spatafora J.W."/>
        </authorList>
    </citation>
    <scope>NUCLEOTIDE SEQUENCE [LARGE SCALE GENOMIC DNA]</scope>
    <source>
        <strain evidence="2 3">AM-OR11-026</strain>
    </source>
</reference>
<gene>
    <name evidence="2" type="ORF">K503DRAFT_870852</name>
</gene>
<protein>
    <submittedName>
        <fullName evidence="2">Uncharacterized protein</fullName>
    </submittedName>
</protein>
<evidence type="ECO:0000313" key="3">
    <source>
        <dbReference type="Proteomes" id="UP000092154"/>
    </source>
</evidence>
<sequence length="135" mass="14828">MNDVPIINGITGIIAVVGAAVRNSLIPGEPIKSFLDRDSVRSSFVTKALHMWVLTLLLLAPIVRAAIPNAMLRGIPVLPKLAALEGSRTSPNGTTLPPITTTYHFDQLVDHNNTGLGTFQQRYWMNWEFYEPGMS</sequence>
<dbReference type="InParanoid" id="A0A1B7ME43"/>
<organism evidence="2 3">
    <name type="scientific">Rhizopogon vinicolor AM-OR11-026</name>
    <dbReference type="NCBI Taxonomy" id="1314800"/>
    <lineage>
        <taxon>Eukaryota</taxon>
        <taxon>Fungi</taxon>
        <taxon>Dikarya</taxon>
        <taxon>Basidiomycota</taxon>
        <taxon>Agaricomycotina</taxon>
        <taxon>Agaricomycetes</taxon>
        <taxon>Agaricomycetidae</taxon>
        <taxon>Boletales</taxon>
        <taxon>Suillineae</taxon>
        <taxon>Rhizopogonaceae</taxon>
        <taxon>Rhizopogon</taxon>
    </lineage>
</organism>